<feature type="compositionally biased region" description="Basic residues" evidence="1">
    <location>
        <begin position="125"/>
        <end position="134"/>
    </location>
</feature>
<sequence>MEEVLGRGSIGKCISEWFPMLREHSASWVSNFDSIIRLFVVRGRNHEPITEESILRDLRAAKIPTLYTVDWSNPASALKPAVPVRERRRPVPGSERGDGFYDSVGGDWQPTATATQTRIRIRIQTKTHHQKPRRSARDERRRGGPRRLADVTVFEFGSVTASADKVTLAGFCPVSDELEPCRWEILPASSSDAPQFRVVF</sequence>
<dbReference type="AlphaFoldDB" id="A0AAW0LSX1"/>
<evidence type="ECO:0000256" key="1">
    <source>
        <dbReference type="SAM" id="MobiDB-lite"/>
    </source>
</evidence>
<dbReference type="Proteomes" id="UP000237347">
    <property type="component" value="Unassembled WGS sequence"/>
</dbReference>
<protein>
    <submittedName>
        <fullName evidence="2">Uncharacterized protein</fullName>
    </submittedName>
</protein>
<gene>
    <name evidence="2" type="ORF">CFP56_032908</name>
</gene>
<proteinExistence type="predicted"/>
<evidence type="ECO:0000313" key="3">
    <source>
        <dbReference type="Proteomes" id="UP000237347"/>
    </source>
</evidence>
<keyword evidence="3" id="KW-1185">Reference proteome</keyword>
<evidence type="ECO:0000313" key="2">
    <source>
        <dbReference type="EMBL" id="KAK7854236.1"/>
    </source>
</evidence>
<feature type="region of interest" description="Disordered" evidence="1">
    <location>
        <begin position="83"/>
        <end position="107"/>
    </location>
</feature>
<dbReference type="EMBL" id="PKMF04000057">
    <property type="protein sequence ID" value="KAK7854236.1"/>
    <property type="molecule type" value="Genomic_DNA"/>
</dbReference>
<comment type="caution">
    <text evidence="2">The sequence shown here is derived from an EMBL/GenBank/DDBJ whole genome shotgun (WGS) entry which is preliminary data.</text>
</comment>
<organism evidence="2 3">
    <name type="scientific">Quercus suber</name>
    <name type="common">Cork oak</name>
    <dbReference type="NCBI Taxonomy" id="58331"/>
    <lineage>
        <taxon>Eukaryota</taxon>
        <taxon>Viridiplantae</taxon>
        <taxon>Streptophyta</taxon>
        <taxon>Embryophyta</taxon>
        <taxon>Tracheophyta</taxon>
        <taxon>Spermatophyta</taxon>
        <taxon>Magnoliopsida</taxon>
        <taxon>eudicotyledons</taxon>
        <taxon>Gunneridae</taxon>
        <taxon>Pentapetalae</taxon>
        <taxon>rosids</taxon>
        <taxon>fabids</taxon>
        <taxon>Fagales</taxon>
        <taxon>Fagaceae</taxon>
        <taxon>Quercus</taxon>
    </lineage>
</organism>
<name>A0AAW0LSX1_QUESU</name>
<feature type="region of interest" description="Disordered" evidence="1">
    <location>
        <begin position="125"/>
        <end position="144"/>
    </location>
</feature>
<reference evidence="2 3" key="1">
    <citation type="journal article" date="2018" name="Sci. Data">
        <title>The draft genome sequence of cork oak.</title>
        <authorList>
            <person name="Ramos A.M."/>
            <person name="Usie A."/>
            <person name="Barbosa P."/>
            <person name="Barros P.M."/>
            <person name="Capote T."/>
            <person name="Chaves I."/>
            <person name="Simoes F."/>
            <person name="Abreu I."/>
            <person name="Carrasquinho I."/>
            <person name="Faro C."/>
            <person name="Guimaraes J.B."/>
            <person name="Mendonca D."/>
            <person name="Nobrega F."/>
            <person name="Rodrigues L."/>
            <person name="Saibo N.J.M."/>
            <person name="Varela M.C."/>
            <person name="Egas C."/>
            <person name="Matos J."/>
            <person name="Miguel C.M."/>
            <person name="Oliveira M.M."/>
            <person name="Ricardo C.P."/>
            <person name="Goncalves S."/>
        </authorList>
    </citation>
    <scope>NUCLEOTIDE SEQUENCE [LARGE SCALE GENOMIC DNA]</scope>
    <source>
        <strain evidence="3">cv. HL8</strain>
    </source>
</reference>
<accession>A0AAW0LSX1</accession>